<evidence type="ECO:0000313" key="7">
    <source>
        <dbReference type="EnsemblPlants" id="Solyc10g038158.1.1"/>
    </source>
</evidence>
<dbReference type="STRING" id="4081.A0A3Q7IDP0"/>
<keyword evidence="1" id="KW-0479">Metal-binding</keyword>
<feature type="compositionally biased region" description="Basic and acidic residues" evidence="5">
    <location>
        <begin position="209"/>
        <end position="223"/>
    </location>
</feature>
<evidence type="ECO:0000313" key="8">
    <source>
        <dbReference type="Proteomes" id="UP000004994"/>
    </source>
</evidence>
<evidence type="ECO:0000256" key="2">
    <source>
        <dbReference type="ARBA" id="ARBA00022771"/>
    </source>
</evidence>
<dbReference type="InterPro" id="IPR007527">
    <property type="entry name" value="Znf_SWIM"/>
</dbReference>
<reference evidence="7" key="2">
    <citation type="submission" date="2019-01" db="UniProtKB">
        <authorList>
            <consortium name="EnsemblPlants"/>
        </authorList>
    </citation>
    <scope>IDENTIFICATION</scope>
    <source>
        <strain evidence="7">cv. Heinz 1706</strain>
    </source>
</reference>
<keyword evidence="8" id="KW-1185">Reference proteome</keyword>
<accession>A0A3Q7IDP0</accession>
<dbReference type="Pfam" id="PF04434">
    <property type="entry name" value="SWIM"/>
    <property type="match status" value="1"/>
</dbReference>
<evidence type="ECO:0000256" key="4">
    <source>
        <dbReference type="PROSITE-ProRule" id="PRU00325"/>
    </source>
</evidence>
<dbReference type="Proteomes" id="UP000004994">
    <property type="component" value="Chromosome 10"/>
</dbReference>
<feature type="domain" description="SWIM-type" evidence="6">
    <location>
        <begin position="111"/>
        <end position="152"/>
    </location>
</feature>
<keyword evidence="2 4" id="KW-0863">Zinc-finger</keyword>
<protein>
    <recommendedName>
        <fullName evidence="6">SWIM-type domain-containing protein</fullName>
    </recommendedName>
</protein>
<evidence type="ECO:0000259" key="6">
    <source>
        <dbReference type="PROSITE" id="PS50966"/>
    </source>
</evidence>
<dbReference type="PANTHER" id="PTHR31973">
    <property type="entry name" value="POLYPROTEIN, PUTATIVE-RELATED"/>
    <property type="match status" value="1"/>
</dbReference>
<dbReference type="InterPro" id="IPR006564">
    <property type="entry name" value="Znf_PMZ"/>
</dbReference>
<keyword evidence="3" id="KW-0862">Zinc</keyword>
<dbReference type="PANTHER" id="PTHR31973:SF189">
    <property type="entry name" value="TRANSPOSASE, MUDR, PLANT, MULE TRANSPOSASE DOMAIN PROTEIN-RELATED"/>
    <property type="match status" value="1"/>
</dbReference>
<feature type="region of interest" description="Disordered" evidence="5">
    <location>
        <begin position="195"/>
        <end position="223"/>
    </location>
</feature>
<reference evidence="7" key="1">
    <citation type="journal article" date="2012" name="Nature">
        <title>The tomato genome sequence provides insights into fleshy fruit evolution.</title>
        <authorList>
            <consortium name="Tomato Genome Consortium"/>
        </authorList>
    </citation>
    <scope>NUCLEOTIDE SEQUENCE [LARGE SCALE GENOMIC DNA]</scope>
    <source>
        <strain evidence="7">cv. Heinz 1706</strain>
    </source>
</reference>
<dbReference type="EnsemblPlants" id="Solyc10g038158.1.1">
    <property type="protein sequence ID" value="Solyc10g038158.1.1"/>
    <property type="gene ID" value="Solyc10g038158.1"/>
</dbReference>
<proteinExistence type="predicted"/>
<evidence type="ECO:0000256" key="3">
    <source>
        <dbReference type="ARBA" id="ARBA00022833"/>
    </source>
</evidence>
<dbReference type="AlphaFoldDB" id="A0A3Q7IDP0"/>
<sequence>MGELNKKAAKALVRYLPEKWCRAYFDAKCKNFMIDNNFTESFNSWIVEARQNPIIKMLEEIRVKVMNMLRKHEAEVKSWKNVFSLRAMHLFDDYKVIAQRCKVEFNGGCGYEVTEGVDKHTINIDLKRWSCRVWDLSGIPCPHAIKVFTHKKVDPIAEIHWWYSMDAYLKVYKQKIKPVRGENFWKIETHHAMEPPSLPKMAGRPKMNRTREKDEAKNRQGAW</sequence>
<name>A0A3Q7IDP0_SOLLC</name>
<dbReference type="SMART" id="SM00575">
    <property type="entry name" value="ZnF_PMZ"/>
    <property type="match status" value="1"/>
</dbReference>
<dbReference type="PROSITE" id="PS50966">
    <property type="entry name" value="ZF_SWIM"/>
    <property type="match status" value="1"/>
</dbReference>
<dbReference type="InParanoid" id="A0A3Q7IDP0"/>
<dbReference type="GO" id="GO:0008270">
    <property type="term" value="F:zinc ion binding"/>
    <property type="evidence" value="ECO:0007669"/>
    <property type="project" value="UniProtKB-KW"/>
</dbReference>
<evidence type="ECO:0000256" key="5">
    <source>
        <dbReference type="SAM" id="MobiDB-lite"/>
    </source>
</evidence>
<organism evidence="7">
    <name type="scientific">Solanum lycopersicum</name>
    <name type="common">Tomato</name>
    <name type="synonym">Lycopersicon esculentum</name>
    <dbReference type="NCBI Taxonomy" id="4081"/>
    <lineage>
        <taxon>Eukaryota</taxon>
        <taxon>Viridiplantae</taxon>
        <taxon>Streptophyta</taxon>
        <taxon>Embryophyta</taxon>
        <taxon>Tracheophyta</taxon>
        <taxon>Spermatophyta</taxon>
        <taxon>Magnoliopsida</taxon>
        <taxon>eudicotyledons</taxon>
        <taxon>Gunneridae</taxon>
        <taxon>Pentapetalae</taxon>
        <taxon>asterids</taxon>
        <taxon>lamiids</taxon>
        <taxon>Solanales</taxon>
        <taxon>Solanaceae</taxon>
        <taxon>Solanoideae</taxon>
        <taxon>Solaneae</taxon>
        <taxon>Solanum</taxon>
        <taxon>Solanum subgen. Lycopersicon</taxon>
    </lineage>
</organism>
<dbReference type="Gramene" id="Solyc10g038158.1.1">
    <property type="protein sequence ID" value="Solyc10g038158.1.1"/>
    <property type="gene ID" value="Solyc10g038158.1"/>
</dbReference>
<evidence type="ECO:0000256" key="1">
    <source>
        <dbReference type="ARBA" id="ARBA00022723"/>
    </source>
</evidence>
<dbReference type="OMA" id="KHTINID"/>